<name>A0A812LEB0_9DINO</name>
<reference evidence="4" key="1">
    <citation type="submission" date="2021-02" db="EMBL/GenBank/DDBJ databases">
        <authorList>
            <person name="Dougan E. K."/>
            <person name="Rhodes N."/>
            <person name="Thang M."/>
            <person name="Chan C."/>
        </authorList>
    </citation>
    <scope>NUCLEOTIDE SEQUENCE</scope>
</reference>
<sequence length="4088" mass="438048">MNSWPHPVVSIISLTQQVTLYFGSRAAPSSEVAGSVKLRNSAGVETVQNFELQCAPPEPLDPALTTAAQWATAIIDGCSSGEAKGRLIGDSSSKITCYKHYPDIEALDYEVRSNLHFLAVGETNGAATDLVPSTAAGLVRSFWVVPIDGISTGWWAISQALDGPQPVEPCPDLIRGRSSREIYPCSLGLSGRWWWFHLAPAGAGKGCSTPVNSNKGRKSDIKSDNVAAFCSSAPDGFLCPIVCKNSRRPVGEVQCEDGSWSITLKCRPEGKVCLSGPSHVYVDKDGQSLQLSGIIPDARSECDLFTRRGKKCGALCAPRGDVSTGQVKCRRSGGSAAWEALRSLDCQPASTDGLVNQPRIFSFQPGSGSLQIIADLVRDPSKVLSPVEMFYFRDPTGTMTCTAVQNVLELTRNSQNDEPDEPDLDQEDDAAEGGWDSCEADSDFELQSSQCFPDSAGGSEWLAQSPKLILVNLQGRRMQHLKWKAEVCFAKPPEGFCVKKVCAMHGNQKSCRSYNPPSSAQFCAGQVEIQEPIDHVVIRYTCCNPNLVTVVGSCGGGIYSSGRRLQGDPNANVQIMPGAENRAGTSWGLPALVACAPISLANELNKDQYEIPEKCSRLMPGESCEVGCSSNYILQRKPDQGIFTCDLGMDRPPTGTFPECKLKPTGQNVVAGLNAEQAPTTTTTTIPALCQACADIGNFNDARFEQCRFWGDPHITKSWRPKSRFNFQDTGIHRYARTNQCAGNFEIHVFQCQYNNGRNAVATGFAARMNGNETIFISDRRVEASGGIYVEPDSGAILNDKTGVNVQSQDECVFFNVNVKHITKQPGFLHNFKLSMLAEDITADGICGAIDLKSQYIDPNSSQMIFTPQQHEYLCNQCMGAGATPPRGCVPDANSPAPPPAAGSLPPGCDFVAPLTGTDQVCTTDDDPRYSQLEDNGQNCVVYAVLRRRKSCNDFCQERGSICVDAKDNYRRPCVFDEGKYQAGVRCSGKSLNDLMCVCRKPDNPNPGTTTIEACTTGDVTLQQAEALCKANDFLQGAAWPPRYEEAGLVTTTEQDELDDMLKDCMIDACSGGAEDAAILAQNLVTENPQVPVRSCAFTEGRQYEVGSGAYPCSCGGVECQIGEVCVISNDTGSCELLTTTATVTTFTVTSSATSTSSTASTFTSSSTTRTLTRSSTTSLTTTSLSTSSTSRTLSITSTTSLSATSTTSTSTTSGTSSSTTATGTSTTTASISSTSTSTSRTSSTTETSTRSSTSKTTSSTSSATSTATTATVTTTSFTSTQSQTTVTSTSSTATSLTASSTSSTTASTSTTTATSTSTITVTSSTTSSSSSATSSSSSSTATSTSSTSTTRTSSSSSSSSSSSTITSSTSTSSTSTTSSSSSSLSSTTSTTVTTSSTTSTGSTTSATSTVTTSSTSTSTSSTSLTSSSSTMTTTSVTQTFTTSTTATITQTSTTSVSSTSSSVTGTTSSSTSSSTTGTSTSTSQSSTSSTLSTSTSLTATTTSRSFTSSTKTTLTNTLTGTSSTMTGSSTSTTSFTVTTSVTSTSTRSMTGTSTTSRTHSTTTRTVTSTSASTTSSTTTITVSTTSTSATTSTSRTRTSYTTSTTTTTATVTFVNTLACGPWNPSGGGVVLEWDGGDLSVDLLNDGNGWEWRVDMRKQGEGNDWFFVGHCSDFAFTHCEVWCLEPGATYDVRVQLASTVPELMIYDIFLSVVRVPYIRAGMPEDLKVMEPTSSSLLISWNASSQQGNCTFRAWQVETRDPSGAWTKDPPACTSLSSFEEPSCTIINLPCQTAHIIQVRQLCWNEESTSEWSRPIAGSTLVAIGPNCLQAATLPSSLVATSPADGQLDMSWTAGSQEDSQFITWNVELYKTTFAGGQPDPEAEQQIDGVCQGLLDRTVTTCEISGLSWGMYSFAVQEVSALPATSSPLSAISGATWVARIPALAPTAVAFGEATQTSLQVSWTNSPLKDCIFQRLVVEIAANGSDFVTPAGCNSITDLATTTCVATGLQSWTTYTARVAVLCDECSETPTAERAPCSPEDGPDDRCLIPVAGGFTQCFHKLAAFRASSNYSAPSQPATTLPRREATVLSGTVQVPADSGQRVTLEWVPGVGSAGSPNITSDCTFQSWLVEIQIQSESVWAKPEGCLDLTDPMVTTCTAINLQCDTAYNARVQATCTSPPASSDWFAFPAFRTAYAGNCLRPASPPLLIRNTSRTATSITVGFIAGSPGDCVFDRFELTYRETSASTWTLAPATCGSLAVRLGPSCTISNLVQDTAYVFSARELCTNGAPLASPWGLTEEAIWTDLVPAVQAPSFLDPNGFISPSEPPTRLIVIFEVDLLLGDPSTTLSLCPMLLPSATPEDPGICNCGSAEDCAALCLTQVNMQVELLSSRVLMAQFGSLLRPLTGCPYMALMEAGFLQTQLAPSRPSPRTEWSFIYWPPVPSGTLSLFSSTVTSLTVRVSWSVPMTTTCGVLVGSSTMQQTDPLDFTGSREFLEVRITGLVPFTQYTVICTGSAIGDPVVTATVSESGLSTAPDTNDRLSNIIVSVQAICTVVTTVNNSTNISVANVSQTLVPVVAAFTPVFDPLVRHYQLVLDAEDVRDLCTEPEVEALFRIEVGAVTQSAFATASVDQPVQILVQPLPDATGFLPPEVPRSRFSQVRLVVEPPQQGQTLPQDYILDVVVGVLDVRLESAGIPTLLLADASSSAEFVISAPRGLEASSLGLRIGPFPQLLALVAAENYTENLLERTRYNFSAANLVGLGSQLTIMILVQPPPGSNFPTLEVRTIFVVSFQQPVVTSIETNMINNSVSLVQTTVITVVGTHLAVPEQFTTEPLSVEIFVAGVPANCTTSDCQEPALQALLDAGETSLCSDLGVVSTGTCTCSMEPTAHAQLAICLVLRTGFFAGRYCAAFGPPGSLQPGQPAVGGLSQPVQDMSSSEPFIVLVDGDLPWDNVSQGYLQVWATPLSEVPADVSNPGSGYQPLCSQAVRTDNNTIQCFRTQNFNVSQLGSQSNVYVQSGPDATSTNLVQGALQINQPRIFQITRSHEFEVGALEVTIQGEHFGTEANGNMVVQLETFGSNTQAVPDLSLAEDLGQTTHFVNCQIIDHQDKEVRCRVEDQSLFGAEVSGEYYNETIEVDEGRRLQEGQPLDLDRLALQLSQLPVAFSVFYELDCSILQRLNETCGSRPQNLSALAREWQAVRLKPCPAGERRSSYTGTDCIQCVPGKFKSGVGPALTCNTCEIGFYMGLFGAGACTVCPEHETTNITGATSVSSCDCVPGYFRTNSGADWELASNHGVCRACPAGAICEGGPMLPYSASGYWTPDRLIFWPCFPYHACLQGDALDPNRCEESRDPASVRCGQCHADAFAHLSECHMCGNLDHAISWAGPFLGVIFLVFGFLPALIRSLRSMDMDHTKIQHRLLDSHSSWLGRLAESDHGEFRMVIVMLTSLQTLWTVSLMPLPYTRFTKDWLWTMGIVAADMSILRPQCAFRLSYLAKWLLQWATFFIVVVVLSFGMLVYCQCHKNRLKDVGYISPKRGLLGVTSVTMMLFLLVHLRDDLVFLGCVPCEHDKFCLAFQPVIECAGTNWEWVTMMVLSILDLIFIILLSVPVIALCIYASWKWQHGKFRGLADDFSAPWYVFFSEFWVKRHRGYIQEVREAVPEFQKLFLNDDMAAASSKEVWHRAIDLILAQEAEKADALLLRVISHMYTHSERFKMIDEDEGPAWEIIRSIRGAIRDRATRSTMLKVRAETSSRSGVTSEVRADRPVPPETEAAMAQVATDRLNPMEEAAQVQQVCPDEPVDAPDVDKLKVSDVHHVKLTLDNLLDYARWSVPGARAIKRVLSYSWTVILLIARFVITIYAMLMRRDQSEVPLVYLLVTLAYVILGASLQPYVWAFLNDWEVAVHALIYVFLVFVISGWSDIASDVLVVVATMSAIVPVVLRVTVILYGQEKEDPDEDPTVTQGSATYNLDRLGLSEGTSLSRASSAVGPRSTGRSIQDAGRHREHVRNYIELVKRQKFSIVESTVDDDGQEVARASSTQAPARATGAGITDGLDWGGNTDSRTRSRTSDHAEGRSTADLPDPLSSYSM</sequence>
<dbReference type="InterPro" id="IPR036116">
    <property type="entry name" value="FN3_sf"/>
</dbReference>
<dbReference type="SUPFAM" id="SSF49265">
    <property type="entry name" value="Fibronectin type III"/>
    <property type="match status" value="3"/>
</dbReference>
<feature type="transmembrane region" description="Helical" evidence="2">
    <location>
        <begin position="3538"/>
        <end position="3554"/>
    </location>
</feature>
<evidence type="ECO:0000259" key="3">
    <source>
        <dbReference type="PROSITE" id="PS50853"/>
    </source>
</evidence>
<comment type="caution">
    <text evidence="4">The sequence shown here is derived from an EMBL/GenBank/DDBJ whole genome shotgun (WGS) entry which is preliminary data.</text>
</comment>
<feature type="region of interest" description="Disordered" evidence="1">
    <location>
        <begin position="3979"/>
        <end position="4001"/>
    </location>
</feature>
<feature type="transmembrane region" description="Helical" evidence="2">
    <location>
        <begin position="3840"/>
        <end position="3860"/>
    </location>
</feature>
<dbReference type="Gene3D" id="2.10.50.10">
    <property type="entry name" value="Tumor Necrosis Factor Receptor, subunit A, domain 2"/>
    <property type="match status" value="1"/>
</dbReference>
<feature type="transmembrane region" description="Helical" evidence="2">
    <location>
        <begin position="3592"/>
        <end position="3618"/>
    </location>
</feature>
<keyword evidence="2" id="KW-1133">Transmembrane helix</keyword>
<keyword evidence="5" id="KW-1185">Reference proteome</keyword>
<feature type="region of interest" description="Disordered" evidence="1">
    <location>
        <begin position="4026"/>
        <end position="4088"/>
    </location>
</feature>
<dbReference type="InterPro" id="IPR013783">
    <property type="entry name" value="Ig-like_fold"/>
</dbReference>
<feature type="compositionally biased region" description="Acidic residues" evidence="1">
    <location>
        <begin position="417"/>
        <end position="431"/>
    </location>
</feature>
<dbReference type="Proteomes" id="UP000604046">
    <property type="component" value="Unassembled WGS sequence"/>
</dbReference>
<dbReference type="InterPro" id="IPR011641">
    <property type="entry name" value="Tyr-kin_ephrin_A/B_rcpt-like"/>
</dbReference>
<feature type="transmembrane region" description="Helical" evidence="2">
    <location>
        <begin position="3872"/>
        <end position="3894"/>
    </location>
</feature>
<feature type="transmembrane region" description="Helical" evidence="2">
    <location>
        <begin position="3925"/>
        <end position="3947"/>
    </location>
</feature>
<evidence type="ECO:0000256" key="1">
    <source>
        <dbReference type="SAM" id="MobiDB-lite"/>
    </source>
</evidence>
<organism evidence="4 5">
    <name type="scientific">Symbiodinium natans</name>
    <dbReference type="NCBI Taxonomy" id="878477"/>
    <lineage>
        <taxon>Eukaryota</taxon>
        <taxon>Sar</taxon>
        <taxon>Alveolata</taxon>
        <taxon>Dinophyceae</taxon>
        <taxon>Suessiales</taxon>
        <taxon>Symbiodiniaceae</taxon>
        <taxon>Symbiodinium</taxon>
    </lineage>
</organism>
<accession>A0A812LEB0</accession>
<proteinExistence type="predicted"/>
<feature type="domain" description="Fibronectin type-III" evidence="3">
    <location>
        <begin position="1944"/>
        <end position="2040"/>
    </location>
</feature>
<dbReference type="SMART" id="SM00060">
    <property type="entry name" value="FN3"/>
    <property type="match status" value="6"/>
</dbReference>
<dbReference type="Pfam" id="PF07699">
    <property type="entry name" value="Ephrin_rec_like"/>
    <property type="match status" value="1"/>
</dbReference>
<feature type="domain" description="Fibronectin type-III" evidence="3">
    <location>
        <begin position="2204"/>
        <end position="2306"/>
    </location>
</feature>
<feature type="transmembrane region" description="Helical" evidence="2">
    <location>
        <begin position="3901"/>
        <end position="3919"/>
    </location>
</feature>
<protein>
    <submittedName>
        <fullName evidence="4">SapA protein</fullName>
    </submittedName>
</protein>
<dbReference type="InterPro" id="IPR003961">
    <property type="entry name" value="FN3_dom"/>
</dbReference>
<dbReference type="EMBL" id="CAJNDS010000990">
    <property type="protein sequence ID" value="CAE7242799.1"/>
    <property type="molecule type" value="Genomic_DNA"/>
</dbReference>
<evidence type="ECO:0000256" key="2">
    <source>
        <dbReference type="SAM" id="Phobius"/>
    </source>
</evidence>
<keyword evidence="2" id="KW-0472">Membrane</keyword>
<dbReference type="PANTHER" id="PTHR46967">
    <property type="entry name" value="INSULIN-LIKE GROWTH FACTOR BINDING PROTEIN,N-TERMINAL"/>
    <property type="match status" value="1"/>
</dbReference>
<feature type="region of interest" description="Disordered" evidence="1">
    <location>
        <begin position="1518"/>
        <end position="1599"/>
    </location>
</feature>
<feature type="region of interest" description="Disordered" evidence="1">
    <location>
        <begin position="1323"/>
        <end position="1430"/>
    </location>
</feature>
<dbReference type="Gene3D" id="2.60.40.10">
    <property type="entry name" value="Immunoglobulins"/>
    <property type="match status" value="3"/>
</dbReference>
<feature type="region of interest" description="Disordered" evidence="1">
    <location>
        <begin position="1455"/>
        <end position="1495"/>
    </location>
</feature>
<gene>
    <name evidence="4" type="primary">sapA</name>
    <name evidence="4" type="ORF">SNAT2548_LOCUS11195</name>
</gene>
<feature type="transmembrane region" description="Helical" evidence="2">
    <location>
        <begin position="3381"/>
        <end position="3403"/>
    </location>
</feature>
<dbReference type="CDD" id="cd00185">
    <property type="entry name" value="TNFRSF"/>
    <property type="match status" value="1"/>
</dbReference>
<dbReference type="SMART" id="SM01411">
    <property type="entry name" value="Ephrin_rec_like"/>
    <property type="match status" value="1"/>
</dbReference>
<dbReference type="PANTHER" id="PTHR46967:SF1">
    <property type="entry name" value="KERATIN-ASSOCIATED PROTEIN 16-1-LIKE"/>
    <property type="match status" value="1"/>
</dbReference>
<evidence type="ECO:0000313" key="4">
    <source>
        <dbReference type="EMBL" id="CAE7242799.1"/>
    </source>
</evidence>
<feature type="region of interest" description="Disordered" evidence="1">
    <location>
        <begin position="413"/>
        <end position="437"/>
    </location>
</feature>
<feature type="transmembrane region" description="Helical" evidence="2">
    <location>
        <begin position="3498"/>
        <end position="3518"/>
    </location>
</feature>
<evidence type="ECO:0000313" key="5">
    <source>
        <dbReference type="Proteomes" id="UP000604046"/>
    </source>
</evidence>
<feature type="transmembrane region" description="Helical" evidence="2">
    <location>
        <begin position="3439"/>
        <end position="3462"/>
    </location>
</feature>
<dbReference type="PROSITE" id="PS50853">
    <property type="entry name" value="FN3"/>
    <property type="match status" value="3"/>
</dbReference>
<feature type="domain" description="Fibronectin type-III" evidence="3">
    <location>
        <begin position="1722"/>
        <end position="1822"/>
    </location>
</feature>
<feature type="region of interest" description="Disordered" evidence="1">
    <location>
        <begin position="1204"/>
        <end position="1263"/>
    </location>
</feature>
<keyword evidence="2" id="KW-0812">Transmembrane</keyword>
<dbReference type="OrthoDB" id="412287at2759"/>
<feature type="compositionally biased region" description="Basic and acidic residues" evidence="1">
    <location>
        <begin position="4061"/>
        <end position="4075"/>
    </location>
</feature>
<dbReference type="CDD" id="cd00063">
    <property type="entry name" value="FN3"/>
    <property type="match status" value="3"/>
</dbReference>